<dbReference type="Pfam" id="PF03235">
    <property type="entry name" value="GmrSD_N"/>
    <property type="match status" value="1"/>
</dbReference>
<proteinExistence type="predicted"/>
<comment type="caution">
    <text evidence="2">The sequence shown here is derived from an EMBL/GenBank/DDBJ whole genome shotgun (WGS) entry which is preliminary data.</text>
</comment>
<evidence type="ECO:0000259" key="1">
    <source>
        <dbReference type="Pfam" id="PF03235"/>
    </source>
</evidence>
<reference evidence="2 3" key="1">
    <citation type="submission" date="2022-08" db="EMBL/GenBank/DDBJ databases">
        <title>Reclassification of Massilia species as members of the genera Telluria, Duganella, Pseudoduganella, Mokoshia gen. nov. and Zemynaea gen. nov. using orthogonal and non-orthogonal genome-based approaches.</title>
        <authorList>
            <person name="Bowman J.P."/>
        </authorList>
    </citation>
    <scope>NUCLEOTIDE SEQUENCE [LARGE SCALE GENOMIC DNA]</scope>
    <source>
        <strain evidence="2 3">JCM 31606</strain>
    </source>
</reference>
<gene>
    <name evidence="2" type="ORF">NX778_22260</name>
</gene>
<dbReference type="EMBL" id="JANUGU010000010">
    <property type="protein sequence ID" value="MCS0660799.1"/>
    <property type="molecule type" value="Genomic_DNA"/>
</dbReference>
<accession>A0ABT2D3V9</accession>
<dbReference type="PANTHER" id="PTHR37292">
    <property type="entry name" value="VNG6097C"/>
    <property type="match status" value="1"/>
</dbReference>
<name>A0ABT2D3V9_9BURK</name>
<evidence type="ECO:0000313" key="3">
    <source>
        <dbReference type="Proteomes" id="UP001204621"/>
    </source>
</evidence>
<protein>
    <submittedName>
        <fullName evidence="2">DUF262 domain-containing protein</fullName>
    </submittedName>
</protein>
<dbReference type="Proteomes" id="UP001204621">
    <property type="component" value="Unassembled WGS sequence"/>
</dbReference>
<sequence length="617" mass="69210">MKVVASTRLLPTIPSLLVEKMPQRYSVTPHPIDTILTWVKSGEIAIPEIQRPFVWEATKVRNLLDSLYQGYPVGYLIAWRNPTVKLKDGTSSAGKRVLIDGQQRVTALMASILGREVLNKDYETVRIRIAFNPLREEFEVSNPAKTNSNEWIDDVSSVFASGSSLFRLAEAYERANPGCDKEQIYPVLERLRSVTNNHVGIIELDHDLDIETVTEVFIRVNSAGASLSQADFAMSKIAANESYGGNLLRKAIDYFCHMSVAPDFHAKIKHGDPVFASSEFFSKMSWLKDVNDDIYDPSYTDMLRVAFTSRFNRGKLQDLVALLSGRNFETKQFEEAIAEQSFGQLKAGILDFVSQTHFERFTMILRSAGFVASSLMSSQNVVNFAYVVYLKGRAAGVPPAELERTVRRWFVMTVLTARYSGSAETKFDEDVRAMAAQGITAYADAVIASQLSESYWSGLLPRNLETSSASSPYFLAYQAAQVKLGDKGFLSRDITALDLILNRCDVHHLYPRNHLKGQGLSKGKYNQIANFVLTQTEINIAIGDKAPERYFAELLTQCKGGDKKYGGIDNLDEMRANLRANCVPESMLDGEIPAFEDYLEQRRKLMAAKIRAYFEKL</sequence>
<dbReference type="PANTHER" id="PTHR37292:SF2">
    <property type="entry name" value="DUF262 DOMAIN-CONTAINING PROTEIN"/>
    <property type="match status" value="1"/>
</dbReference>
<dbReference type="RefSeq" id="WP_258813997.1">
    <property type="nucleotide sequence ID" value="NZ_JANUGU010000010.1"/>
</dbReference>
<keyword evidence="3" id="KW-1185">Reference proteome</keyword>
<organism evidence="2 3">
    <name type="scientific">Massilia terrae</name>
    <dbReference type="NCBI Taxonomy" id="1811224"/>
    <lineage>
        <taxon>Bacteria</taxon>
        <taxon>Pseudomonadati</taxon>
        <taxon>Pseudomonadota</taxon>
        <taxon>Betaproteobacteria</taxon>
        <taxon>Burkholderiales</taxon>
        <taxon>Oxalobacteraceae</taxon>
        <taxon>Telluria group</taxon>
        <taxon>Massilia</taxon>
    </lineage>
</organism>
<evidence type="ECO:0000313" key="2">
    <source>
        <dbReference type="EMBL" id="MCS0660799.1"/>
    </source>
</evidence>
<dbReference type="InterPro" id="IPR004919">
    <property type="entry name" value="GmrSD_N"/>
</dbReference>
<feature type="domain" description="GmrSD restriction endonucleases N-terminal" evidence="1">
    <location>
        <begin position="40"/>
        <end position="236"/>
    </location>
</feature>